<gene>
    <name evidence="1" type="ORF">OIU77_009910</name>
</gene>
<accession>A0ABQ9A8S2</accession>
<dbReference type="Proteomes" id="UP001141253">
    <property type="component" value="Chromosome 14"/>
</dbReference>
<sequence length="48" mass="5770">MIKVTFRSKLCSLIFYKIVYAKRHPFHIVPCYKRQPDTCLSRKSQHSN</sequence>
<reference evidence="1" key="1">
    <citation type="submission" date="2022-10" db="EMBL/GenBank/DDBJ databases">
        <authorList>
            <person name="Hyden B.L."/>
            <person name="Feng K."/>
            <person name="Yates T."/>
            <person name="Jawdy S."/>
            <person name="Smart L.B."/>
            <person name="Muchero W."/>
        </authorList>
    </citation>
    <scope>NUCLEOTIDE SEQUENCE</scope>
    <source>
        <tissue evidence="1">Shoot tip</tissue>
    </source>
</reference>
<proteinExistence type="predicted"/>
<dbReference type="EMBL" id="JAPFFI010000022">
    <property type="protein sequence ID" value="KAJ6328114.1"/>
    <property type="molecule type" value="Genomic_DNA"/>
</dbReference>
<keyword evidence="2" id="KW-1185">Reference proteome</keyword>
<evidence type="ECO:0000313" key="2">
    <source>
        <dbReference type="Proteomes" id="UP001141253"/>
    </source>
</evidence>
<reference evidence="1" key="2">
    <citation type="journal article" date="2023" name="Int. J. Mol. Sci.">
        <title>De Novo Assembly and Annotation of 11 Diverse Shrub Willow (Salix) Genomes Reveals Novel Gene Organization in Sex-Linked Regions.</title>
        <authorList>
            <person name="Hyden B."/>
            <person name="Feng K."/>
            <person name="Yates T.B."/>
            <person name="Jawdy S."/>
            <person name="Cereghino C."/>
            <person name="Smart L.B."/>
            <person name="Muchero W."/>
        </authorList>
    </citation>
    <scope>NUCLEOTIDE SEQUENCE</scope>
    <source>
        <tissue evidence="1">Shoot tip</tissue>
    </source>
</reference>
<evidence type="ECO:0000313" key="1">
    <source>
        <dbReference type="EMBL" id="KAJ6328114.1"/>
    </source>
</evidence>
<name>A0ABQ9A8S2_9ROSI</name>
<protein>
    <submittedName>
        <fullName evidence="1">Uncharacterized protein</fullName>
    </submittedName>
</protein>
<comment type="caution">
    <text evidence="1">The sequence shown here is derived from an EMBL/GenBank/DDBJ whole genome shotgun (WGS) entry which is preliminary data.</text>
</comment>
<organism evidence="1 2">
    <name type="scientific">Salix suchowensis</name>
    <dbReference type="NCBI Taxonomy" id="1278906"/>
    <lineage>
        <taxon>Eukaryota</taxon>
        <taxon>Viridiplantae</taxon>
        <taxon>Streptophyta</taxon>
        <taxon>Embryophyta</taxon>
        <taxon>Tracheophyta</taxon>
        <taxon>Spermatophyta</taxon>
        <taxon>Magnoliopsida</taxon>
        <taxon>eudicotyledons</taxon>
        <taxon>Gunneridae</taxon>
        <taxon>Pentapetalae</taxon>
        <taxon>rosids</taxon>
        <taxon>fabids</taxon>
        <taxon>Malpighiales</taxon>
        <taxon>Salicaceae</taxon>
        <taxon>Saliceae</taxon>
        <taxon>Salix</taxon>
    </lineage>
</organism>